<dbReference type="OrthoDB" id="663146at2759"/>
<dbReference type="InterPro" id="IPR051341">
    <property type="entry name" value="Zyg-11_UBL_adapter"/>
</dbReference>
<comment type="caution">
    <text evidence="2">The sequence shown here is derived from an EMBL/GenBank/DDBJ whole genome shotgun (WGS) entry which is preliminary data.</text>
</comment>
<dbReference type="AlphaFoldDB" id="A0A2G5UZE0"/>
<dbReference type="EMBL" id="PDUG01000002">
    <property type="protein sequence ID" value="PIC44636.1"/>
    <property type="molecule type" value="Genomic_DNA"/>
</dbReference>
<keyword evidence="3" id="KW-1185">Reference proteome</keyword>
<dbReference type="Pfam" id="PF25013">
    <property type="entry name" value="LRR_Zer-1"/>
    <property type="match status" value="1"/>
</dbReference>
<accession>A0A2G5UZE0</accession>
<dbReference type="PANTHER" id="PTHR12904">
    <property type="match status" value="1"/>
</dbReference>
<gene>
    <name evidence="2" type="primary">Cnig_chr_II.g4940</name>
    <name evidence="2" type="ORF">B9Z55_004940</name>
</gene>
<protein>
    <recommendedName>
        <fullName evidence="1">Zer-1-like leucine-rich repeats region domain-containing protein</fullName>
    </recommendedName>
</protein>
<name>A0A2G5UZE0_9PELO</name>
<evidence type="ECO:0000313" key="3">
    <source>
        <dbReference type="Proteomes" id="UP000230233"/>
    </source>
</evidence>
<dbReference type="PANTHER" id="PTHR12904:SF28">
    <property type="entry name" value="ATP SYNTHASE SUBUNIT ALPHA-RELATED"/>
    <property type="match status" value="1"/>
</dbReference>
<evidence type="ECO:0000259" key="1">
    <source>
        <dbReference type="Pfam" id="PF25013"/>
    </source>
</evidence>
<feature type="domain" description="Zer-1-like leucine-rich repeats region" evidence="1">
    <location>
        <begin position="172"/>
        <end position="279"/>
    </location>
</feature>
<dbReference type="Proteomes" id="UP000230233">
    <property type="component" value="Chromosome II"/>
</dbReference>
<dbReference type="InterPro" id="IPR056845">
    <property type="entry name" value="LRR_Zer-1"/>
</dbReference>
<reference evidence="3" key="1">
    <citation type="submission" date="2017-10" db="EMBL/GenBank/DDBJ databases">
        <title>Rapid genome shrinkage in a self-fertile nematode reveals novel sperm competition proteins.</title>
        <authorList>
            <person name="Yin D."/>
            <person name="Schwarz E.M."/>
            <person name="Thomas C.G."/>
            <person name="Felde R.L."/>
            <person name="Korf I.F."/>
            <person name="Cutter A.D."/>
            <person name="Schartner C.M."/>
            <person name="Ralston E.J."/>
            <person name="Meyer B.J."/>
            <person name="Haag E.S."/>
        </authorList>
    </citation>
    <scope>NUCLEOTIDE SEQUENCE [LARGE SCALE GENOMIC DNA]</scope>
    <source>
        <strain evidence="3">JU1422</strain>
    </source>
</reference>
<dbReference type="SUPFAM" id="SSF52047">
    <property type="entry name" value="RNI-like"/>
    <property type="match status" value="1"/>
</dbReference>
<dbReference type="InterPro" id="IPR032675">
    <property type="entry name" value="LRR_dom_sf"/>
</dbReference>
<organism evidence="2 3">
    <name type="scientific">Caenorhabditis nigoni</name>
    <dbReference type="NCBI Taxonomy" id="1611254"/>
    <lineage>
        <taxon>Eukaryota</taxon>
        <taxon>Metazoa</taxon>
        <taxon>Ecdysozoa</taxon>
        <taxon>Nematoda</taxon>
        <taxon>Chromadorea</taxon>
        <taxon>Rhabditida</taxon>
        <taxon>Rhabditina</taxon>
        <taxon>Rhabditomorpha</taxon>
        <taxon>Rhabditoidea</taxon>
        <taxon>Rhabditidae</taxon>
        <taxon>Peloderinae</taxon>
        <taxon>Caenorhabditis</taxon>
    </lineage>
</organism>
<sequence length="717" mass="83603">MLFPTLFQFAVRSVAQQIHNEKISFEFNLDAKSSNTVVRELLKLDPKNIEKLKKYKNQLSTLTELDLNECKIDVEGILNLKNFKLNSLEFGDLNHLKREFSDPAEYDGIDIVNLLENALNTTTQKMMVHLGFSGKGKIIDDWEEKISKLLPSLQSIKINNSTSMNRYQFSNLCNSFPNLRVLDISHTKNLATLKGIKNLKHLQKLVMHDVGIYWNIQYTMRYEELSELKNLRVLDVSAYDSQKPIRNIPVIRALLQAEVRMENLELLDCSRAFVEDHELREFVEHHPKLKTVVAISAGFNDLSIPTIELLNFFSTDSTLKSLEYALTNNNDDLVFNCINAIMKNLDTSHESLHDSDINRFLNALFYVSKATKNEAIKDMAIFCLANSSFFTTERFFTSFSLEIPGIVEFLFKSWDSLERESKWIPSILTLFKRIVDFLRFGRILQDRLMYFIMEKTVELSCQDPENMERVASILIAANRFMSLEQYTAMCNNTKVINGLFEISFELISKEPSLYQQIMEIIVSYLNEASEDTLKYLVSNYQAVEKCYKQVIWISRRPIRDEGGQKYLSHIVFRLITFINLNDPFEKTKALVSCSIISLLLAKNLIDNRDYANTKIKEFNDSWDQSNLPDCVLTRKRRFELNTILTSEYSTDESICFALILISTFIDTEGYESREDWNWMRKMSEDIRNNEKWSRNTRESAERVLHTMDTIENEWDTY</sequence>
<dbReference type="GO" id="GO:0031462">
    <property type="term" value="C:Cul2-RING ubiquitin ligase complex"/>
    <property type="evidence" value="ECO:0007669"/>
    <property type="project" value="TreeGrafter"/>
</dbReference>
<proteinExistence type="predicted"/>
<evidence type="ECO:0000313" key="2">
    <source>
        <dbReference type="EMBL" id="PIC44636.1"/>
    </source>
</evidence>
<dbReference type="Gene3D" id="3.80.10.10">
    <property type="entry name" value="Ribonuclease Inhibitor"/>
    <property type="match status" value="1"/>
</dbReference>